<evidence type="ECO:0000313" key="2">
    <source>
        <dbReference type="Proteomes" id="UP000231034"/>
    </source>
</evidence>
<name>A0A2M7Z5R6_9BACT</name>
<dbReference type="Gene3D" id="3.30.460.40">
    <property type="match status" value="1"/>
</dbReference>
<gene>
    <name evidence="1" type="ORF">CO145_00290</name>
</gene>
<proteinExistence type="predicted"/>
<sequence>MALRLFFKINMKKTLQVINQLKEKKLIEDYAIGGGIGALFYIEPILTYDLDVFILVSPRFKKGDLILLSPIYDYLKKYPRQREHIIIEGIPVQFIPANGLEAEAIKTAKEIKYRGVKTKVLRAEYLIALFLKSGRRKDKEKVNMLLEQTKIDKRKLKKILENYSLKGKLKVLKP</sequence>
<comment type="caution">
    <text evidence="1">The sequence shown here is derived from an EMBL/GenBank/DDBJ whole genome shotgun (WGS) entry which is preliminary data.</text>
</comment>
<organism evidence="1 2">
    <name type="scientific">Candidatus Nealsonbacteria bacterium CG_4_9_14_3_um_filter_37_13</name>
    <dbReference type="NCBI Taxonomy" id="1974695"/>
    <lineage>
        <taxon>Bacteria</taxon>
        <taxon>Candidatus Nealsoniibacteriota</taxon>
    </lineage>
</organism>
<evidence type="ECO:0000313" key="1">
    <source>
        <dbReference type="EMBL" id="PJA84945.1"/>
    </source>
</evidence>
<accession>A0A2M7Z5R6</accession>
<dbReference type="EMBL" id="PFVR01000006">
    <property type="protein sequence ID" value="PJA84945.1"/>
    <property type="molecule type" value="Genomic_DNA"/>
</dbReference>
<dbReference type="Proteomes" id="UP000231034">
    <property type="component" value="Unassembled WGS sequence"/>
</dbReference>
<dbReference type="AlphaFoldDB" id="A0A2M7Z5R6"/>
<reference evidence="2" key="1">
    <citation type="submission" date="2017-09" db="EMBL/GenBank/DDBJ databases">
        <title>Depth-based differentiation of microbial function through sediment-hosted aquifers and enrichment of novel symbionts in the deep terrestrial subsurface.</title>
        <authorList>
            <person name="Probst A.J."/>
            <person name="Ladd B."/>
            <person name="Jarett J.K."/>
            <person name="Geller-Mcgrath D.E."/>
            <person name="Sieber C.M.K."/>
            <person name="Emerson J.B."/>
            <person name="Anantharaman K."/>
            <person name="Thomas B.C."/>
            <person name="Malmstrom R."/>
            <person name="Stieglmeier M."/>
            <person name="Klingl A."/>
            <person name="Woyke T."/>
            <person name="Ryan C.M."/>
            <person name="Banfield J.F."/>
        </authorList>
    </citation>
    <scope>NUCLEOTIDE SEQUENCE [LARGE SCALE GENOMIC DNA]</scope>
</reference>
<protein>
    <submittedName>
        <fullName evidence="1">Uncharacterized protein</fullName>
    </submittedName>
</protein>
<dbReference type="SUPFAM" id="SSF81301">
    <property type="entry name" value="Nucleotidyltransferase"/>
    <property type="match status" value="1"/>
</dbReference>
<dbReference type="InterPro" id="IPR043519">
    <property type="entry name" value="NT_sf"/>
</dbReference>